<evidence type="ECO:0000256" key="5">
    <source>
        <dbReference type="ARBA" id="ARBA00023136"/>
    </source>
</evidence>
<evidence type="ECO:0000256" key="2">
    <source>
        <dbReference type="ARBA" id="ARBA00022692"/>
    </source>
</evidence>
<comment type="subcellular location">
    <subcellularLocation>
        <location evidence="1">Membrane</location>
        <topology evidence="1">Single-pass membrane protein</topology>
    </subcellularLocation>
</comment>
<evidence type="ECO:0000313" key="11">
    <source>
        <dbReference type="Ensembl" id="ENSMFAP00000035001.2"/>
    </source>
</evidence>
<name>A0A2K5WD82_MACFA</name>
<accession>A0A2K5WD82</accession>
<evidence type="ECO:0000256" key="10">
    <source>
        <dbReference type="SAM" id="SignalP"/>
    </source>
</evidence>
<keyword evidence="3 7" id="KW-0730">Sialic acid</keyword>
<evidence type="ECO:0000256" key="3">
    <source>
        <dbReference type="ARBA" id="ARBA00022981"/>
    </source>
</evidence>
<feature type="signal peptide" evidence="10">
    <location>
        <begin position="1"/>
        <end position="19"/>
    </location>
</feature>
<feature type="compositionally biased region" description="Polar residues" evidence="8">
    <location>
        <begin position="25"/>
        <end position="44"/>
    </location>
</feature>
<dbReference type="STRING" id="9541.ENSMFAP00000035001"/>
<feature type="transmembrane region" description="Helical" evidence="9">
    <location>
        <begin position="92"/>
        <end position="116"/>
    </location>
</feature>
<evidence type="ECO:0000256" key="9">
    <source>
        <dbReference type="SAM" id="Phobius"/>
    </source>
</evidence>
<dbReference type="PROSITE" id="PS00312">
    <property type="entry name" value="GLYCOPHORIN_A"/>
    <property type="match status" value="1"/>
</dbReference>
<sequence length="164" mass="18157">MYGKIIFVLLLSEIVRISASSTTVPATHTSTSSLGPESYVSSQSNDKHTSDTHPTTPSAHEVSCSEFSGRTHYPPEEDNRERVQLVHEFSELVIALIIFGVMAGVIGTILFISYCIRRLRKKSQSDVQPLPPPDAEVPLSSVEIENPEETDQSNLFTKPNEERT</sequence>
<evidence type="ECO:0000256" key="8">
    <source>
        <dbReference type="SAM" id="MobiDB-lite"/>
    </source>
</evidence>
<keyword evidence="10" id="KW-0732">Signal</keyword>
<evidence type="ECO:0000256" key="6">
    <source>
        <dbReference type="ARBA" id="ARBA00023180"/>
    </source>
</evidence>
<dbReference type="GeneTree" id="ENSGT00550000075214"/>
<dbReference type="PANTHER" id="PTHR13813">
    <property type="entry name" value="GLYCOPHORIN"/>
    <property type="match status" value="1"/>
</dbReference>
<dbReference type="VEuPathDB" id="HostDB:ENSMFAG00000003962"/>
<evidence type="ECO:0000256" key="4">
    <source>
        <dbReference type="ARBA" id="ARBA00022989"/>
    </source>
</evidence>
<evidence type="ECO:0000256" key="7">
    <source>
        <dbReference type="PIRNR" id="PIRNR002466"/>
    </source>
</evidence>
<evidence type="ECO:0000313" key="12">
    <source>
        <dbReference type="Proteomes" id="UP000233100"/>
    </source>
</evidence>
<dbReference type="Gene3D" id="1.20.5.70">
    <property type="match status" value="1"/>
</dbReference>
<keyword evidence="12" id="KW-1185">Reference proteome</keyword>
<reference evidence="11 12" key="1">
    <citation type="submission" date="2013-03" db="EMBL/GenBank/DDBJ databases">
        <authorList>
            <person name="Warren W."/>
            <person name="Wilson R.K."/>
        </authorList>
    </citation>
    <scope>NUCLEOTIDE SEQUENCE</scope>
</reference>
<reference evidence="11" key="2">
    <citation type="submission" date="2025-08" db="UniProtKB">
        <authorList>
            <consortium name="Ensembl"/>
        </authorList>
    </citation>
    <scope>IDENTIFICATION</scope>
</reference>
<feature type="chain" id="PRO_5030052090" description="Glycophorin" evidence="10">
    <location>
        <begin position="20"/>
        <end position="164"/>
    </location>
</feature>
<reference evidence="11" key="3">
    <citation type="submission" date="2025-09" db="UniProtKB">
        <authorList>
            <consortium name="Ensembl"/>
        </authorList>
    </citation>
    <scope>IDENTIFICATION</scope>
</reference>
<dbReference type="PIRSF" id="PIRSF002466">
    <property type="entry name" value="Glycophorin"/>
    <property type="match status" value="1"/>
</dbReference>
<dbReference type="Pfam" id="PF01102">
    <property type="entry name" value="Glycophorin_A"/>
    <property type="match status" value="1"/>
</dbReference>
<keyword evidence="5 7" id="KW-0472">Membrane</keyword>
<dbReference type="Proteomes" id="UP000233100">
    <property type="component" value="Chromosome 5"/>
</dbReference>
<feature type="region of interest" description="Disordered" evidence="8">
    <location>
        <begin position="123"/>
        <end position="164"/>
    </location>
</feature>
<dbReference type="InterPro" id="IPR049535">
    <property type="entry name" value="GYPA_B"/>
</dbReference>
<proteinExistence type="predicted"/>
<evidence type="ECO:0000256" key="1">
    <source>
        <dbReference type="ARBA" id="ARBA00004167"/>
    </source>
</evidence>
<keyword evidence="4 9" id="KW-1133">Transmembrane helix</keyword>
<keyword evidence="2 9" id="KW-0812">Transmembrane</keyword>
<dbReference type="InterPro" id="IPR001195">
    <property type="entry name" value="Glycophorin"/>
</dbReference>
<organism evidence="11 12">
    <name type="scientific">Macaca fascicularis</name>
    <name type="common">Crab-eating macaque</name>
    <name type="synonym">Cynomolgus monkey</name>
    <dbReference type="NCBI Taxonomy" id="9541"/>
    <lineage>
        <taxon>Eukaryota</taxon>
        <taxon>Metazoa</taxon>
        <taxon>Chordata</taxon>
        <taxon>Craniata</taxon>
        <taxon>Vertebrata</taxon>
        <taxon>Euteleostomi</taxon>
        <taxon>Mammalia</taxon>
        <taxon>Eutheria</taxon>
        <taxon>Euarchontoglires</taxon>
        <taxon>Primates</taxon>
        <taxon>Haplorrhini</taxon>
        <taxon>Catarrhini</taxon>
        <taxon>Cercopithecidae</taxon>
        <taxon>Cercopithecinae</taxon>
        <taxon>Macaca</taxon>
    </lineage>
</organism>
<dbReference type="Ensembl" id="ENSMFAT00000009235.2">
    <property type="protein sequence ID" value="ENSMFAP00000035001.2"/>
    <property type="gene ID" value="ENSMFAG00000003962.2"/>
</dbReference>
<dbReference type="GO" id="GO:0005886">
    <property type="term" value="C:plasma membrane"/>
    <property type="evidence" value="ECO:0007669"/>
    <property type="project" value="TreeGrafter"/>
</dbReference>
<dbReference type="AlphaFoldDB" id="A0A2K5WD82"/>
<feature type="region of interest" description="Disordered" evidence="8">
    <location>
        <begin position="25"/>
        <end position="79"/>
    </location>
</feature>
<protein>
    <recommendedName>
        <fullName evidence="7">Glycophorin</fullName>
    </recommendedName>
</protein>
<dbReference type="PANTHER" id="PTHR13813:SF3">
    <property type="entry name" value="GLYCOPHORIN-A"/>
    <property type="match status" value="1"/>
</dbReference>
<dbReference type="Bgee" id="ENSMFAG00000003962">
    <property type="expression patterns" value="Expressed in bone marrow and 5 other cell types or tissues"/>
</dbReference>
<dbReference type="InterPro" id="IPR018938">
    <property type="entry name" value="Glycophorin_CS"/>
</dbReference>
<keyword evidence="6 7" id="KW-0325">Glycoprotein</keyword>